<organism evidence="1">
    <name type="scientific">Aspergillus niger</name>
    <dbReference type="NCBI Taxonomy" id="5061"/>
    <lineage>
        <taxon>Eukaryota</taxon>
        <taxon>Fungi</taxon>
        <taxon>Dikarya</taxon>
        <taxon>Ascomycota</taxon>
        <taxon>Pezizomycotina</taxon>
        <taxon>Eurotiomycetes</taxon>
        <taxon>Eurotiomycetidae</taxon>
        <taxon>Eurotiales</taxon>
        <taxon>Aspergillaceae</taxon>
        <taxon>Aspergillus</taxon>
        <taxon>Aspergillus subgen. Circumdati</taxon>
    </lineage>
</organism>
<protein>
    <submittedName>
        <fullName evidence="1">Uncharacterized protein</fullName>
    </submittedName>
</protein>
<reference evidence="1" key="1">
    <citation type="submission" date="2025-02" db="EMBL/GenBank/DDBJ databases">
        <authorList>
            <consortium name="NCBI Genome Project"/>
        </authorList>
    </citation>
    <scope>NUCLEOTIDE SEQUENCE</scope>
</reference>
<dbReference type="GeneID" id="84591914"/>
<name>A0AAJ8BWG5_ASPNG</name>
<proteinExistence type="predicted"/>
<dbReference type="VEuPathDB" id="FungiDB:An09g00090"/>
<sequence length="122" mass="13253">MWGNRVEQQGAGVSSTNKAFVYPGNSILSKAEDVALAFNRCPYTQESTRVPRLGQQMSRTGSKGLTLVTLIDGALGCEVTVREMDKVSDVAKSVRSWLILGAKLLTGVVFSPLIDALRRNRP</sequence>
<reference evidence="1" key="2">
    <citation type="submission" date="2025-08" db="UniProtKB">
        <authorList>
            <consortium name="RefSeq"/>
        </authorList>
    </citation>
    <scope>IDENTIFICATION</scope>
</reference>
<accession>A0AAJ8BWG5</accession>
<dbReference type="KEGG" id="ang:An09g00090"/>
<evidence type="ECO:0000313" key="1">
    <source>
        <dbReference type="RefSeq" id="XP_059604243.1"/>
    </source>
</evidence>
<gene>
    <name evidence="1" type="ORF">An09g00090</name>
</gene>
<dbReference type="RefSeq" id="XP_059604243.1">
    <property type="nucleotide sequence ID" value="XM_059749518.1"/>
</dbReference>
<dbReference type="AlphaFoldDB" id="A0AAJ8BWG5"/>